<dbReference type="InterPro" id="IPR037138">
    <property type="entry name" value="His_deacetylse_dom_sf"/>
</dbReference>
<reference evidence="4" key="1">
    <citation type="journal article" date="2019" name="Int. J. Syst. Evol. Microbiol.">
        <title>The Global Catalogue of Microorganisms (GCM) 10K type strain sequencing project: providing services to taxonomists for standard genome sequencing and annotation.</title>
        <authorList>
            <consortium name="The Broad Institute Genomics Platform"/>
            <consortium name="The Broad Institute Genome Sequencing Center for Infectious Disease"/>
            <person name="Wu L."/>
            <person name="Ma J."/>
        </authorList>
    </citation>
    <scope>NUCLEOTIDE SEQUENCE [LARGE SCALE GENOMIC DNA]</scope>
    <source>
        <strain evidence="4">KACC 12507</strain>
    </source>
</reference>
<dbReference type="CDD" id="cd11599">
    <property type="entry name" value="HDAC_classII_2"/>
    <property type="match status" value="1"/>
</dbReference>
<evidence type="ECO:0000256" key="1">
    <source>
        <dbReference type="ARBA" id="ARBA00005947"/>
    </source>
</evidence>
<dbReference type="PANTHER" id="PTHR10625">
    <property type="entry name" value="HISTONE DEACETYLASE HDAC1-RELATED"/>
    <property type="match status" value="1"/>
</dbReference>
<sequence>MTITIIGSPQCALHNMDPDHPEQPARMHSINDQIMSSGLELVVRFADAKPAHFDELVLAHDKDFVQNIFDKAPTQVGERVWIDDDTIMMESTLDAALHAAGSGIVAVDMVVANETQSAFCLVRPPGHHAERARSSGFCLFNNVALAALHALEHRGFERVAIIDFDVHHGNGTEDIFKDDARVMFCSSFQHPFYPFSGDSPTRDGILNVPIPAGTKGLEYREMVNHWWQALDAFSPQLMFISAGFDAHAEDSLGHLRLVEADYIWLTENIKALAQKHCNGHIVSMLEGGYSLNALSRSAVAHIKALIG</sequence>
<evidence type="ECO:0000259" key="2">
    <source>
        <dbReference type="Pfam" id="PF00850"/>
    </source>
</evidence>
<dbReference type="Gene3D" id="3.40.800.20">
    <property type="entry name" value="Histone deacetylase domain"/>
    <property type="match status" value="1"/>
</dbReference>
<dbReference type="InterPro" id="IPR023801">
    <property type="entry name" value="His_deacetylse_dom"/>
</dbReference>
<dbReference type="SUPFAM" id="SSF52768">
    <property type="entry name" value="Arginase/deacetylase"/>
    <property type="match status" value="1"/>
</dbReference>
<dbReference type="PANTHER" id="PTHR10625:SF10">
    <property type="entry name" value="HISTONE DEACETYLASE HDAC1"/>
    <property type="match status" value="1"/>
</dbReference>
<dbReference type="InterPro" id="IPR023696">
    <property type="entry name" value="Ureohydrolase_dom_sf"/>
</dbReference>
<comment type="caution">
    <text evidence="3">The sequence shown here is derived from an EMBL/GenBank/DDBJ whole genome shotgun (WGS) entry which is preliminary data.</text>
</comment>
<accession>A0ABV9LV35</accession>
<dbReference type="EMBL" id="JBHSGU010000002">
    <property type="protein sequence ID" value="MFC4700387.1"/>
    <property type="molecule type" value="Genomic_DNA"/>
</dbReference>
<organism evidence="3 4">
    <name type="scientific">Glaciecola siphonariae</name>
    <dbReference type="NCBI Taxonomy" id="521012"/>
    <lineage>
        <taxon>Bacteria</taxon>
        <taxon>Pseudomonadati</taxon>
        <taxon>Pseudomonadota</taxon>
        <taxon>Gammaproteobacteria</taxon>
        <taxon>Alteromonadales</taxon>
        <taxon>Alteromonadaceae</taxon>
        <taxon>Glaciecola</taxon>
    </lineage>
</organism>
<comment type="similarity">
    <text evidence="1">Belongs to the histone deacetylase family.</text>
</comment>
<dbReference type="Pfam" id="PF00850">
    <property type="entry name" value="Hist_deacetyl"/>
    <property type="match status" value="1"/>
</dbReference>
<proteinExistence type="inferred from homology"/>
<feature type="domain" description="Histone deacetylase" evidence="2">
    <location>
        <begin position="20"/>
        <end position="305"/>
    </location>
</feature>
<dbReference type="InterPro" id="IPR000286">
    <property type="entry name" value="HDACs"/>
</dbReference>
<keyword evidence="4" id="KW-1185">Reference proteome</keyword>
<gene>
    <name evidence="3" type="ORF">ACFO4O_09480</name>
</gene>
<dbReference type="PRINTS" id="PR01270">
    <property type="entry name" value="HDASUPER"/>
</dbReference>
<evidence type="ECO:0000313" key="4">
    <source>
        <dbReference type="Proteomes" id="UP001595897"/>
    </source>
</evidence>
<name>A0ABV9LV35_9ALTE</name>
<dbReference type="Proteomes" id="UP001595897">
    <property type="component" value="Unassembled WGS sequence"/>
</dbReference>
<dbReference type="RefSeq" id="WP_382407763.1">
    <property type="nucleotide sequence ID" value="NZ_JBHSGU010000002.1"/>
</dbReference>
<protein>
    <submittedName>
        <fullName evidence="3">Histone deacetylase family protein</fullName>
    </submittedName>
</protein>
<evidence type="ECO:0000313" key="3">
    <source>
        <dbReference type="EMBL" id="MFC4700387.1"/>
    </source>
</evidence>